<evidence type="ECO:0000256" key="10">
    <source>
        <dbReference type="ARBA" id="ARBA00037982"/>
    </source>
</evidence>
<evidence type="ECO:0000256" key="2">
    <source>
        <dbReference type="ARBA" id="ARBA00022527"/>
    </source>
</evidence>
<keyword evidence="3" id="KW-0808">Transferase</keyword>
<comment type="catalytic activity">
    <reaction evidence="11">
        <text>L-threonyl-[protein] + ATP = O-phospho-L-threonyl-[protein] + ADP + H(+)</text>
        <dbReference type="Rhea" id="RHEA:46608"/>
        <dbReference type="Rhea" id="RHEA-COMP:11060"/>
        <dbReference type="Rhea" id="RHEA-COMP:11605"/>
        <dbReference type="ChEBI" id="CHEBI:15378"/>
        <dbReference type="ChEBI" id="CHEBI:30013"/>
        <dbReference type="ChEBI" id="CHEBI:30616"/>
        <dbReference type="ChEBI" id="CHEBI:61977"/>
        <dbReference type="ChEBI" id="CHEBI:456216"/>
        <dbReference type="EC" id="2.7.11.1"/>
    </reaction>
</comment>
<evidence type="ECO:0000256" key="7">
    <source>
        <dbReference type="ARBA" id="ARBA00022840"/>
    </source>
</evidence>
<dbReference type="PANTHER" id="PTHR11042">
    <property type="entry name" value="EUKARYOTIC TRANSLATION INITIATION FACTOR 2-ALPHA KINASE EIF2-ALPHA KINASE -RELATED"/>
    <property type="match status" value="1"/>
</dbReference>
<evidence type="ECO:0000256" key="3">
    <source>
        <dbReference type="ARBA" id="ARBA00022679"/>
    </source>
</evidence>
<evidence type="ECO:0000256" key="12">
    <source>
        <dbReference type="ARBA" id="ARBA00048679"/>
    </source>
</evidence>
<gene>
    <name evidence="16" type="ORF">Zmor_012399</name>
</gene>
<evidence type="ECO:0000313" key="17">
    <source>
        <dbReference type="Proteomes" id="UP001168821"/>
    </source>
</evidence>
<dbReference type="SUPFAM" id="SSF56112">
    <property type="entry name" value="Protein kinase-like (PK-like)"/>
    <property type="match status" value="1"/>
</dbReference>
<proteinExistence type="inferred from homology"/>
<evidence type="ECO:0000256" key="11">
    <source>
        <dbReference type="ARBA" id="ARBA00047899"/>
    </source>
</evidence>
<comment type="catalytic activity">
    <reaction evidence="12">
        <text>L-seryl-[protein] + ATP = O-phospho-L-seryl-[protein] + ADP + H(+)</text>
        <dbReference type="Rhea" id="RHEA:17989"/>
        <dbReference type="Rhea" id="RHEA-COMP:9863"/>
        <dbReference type="Rhea" id="RHEA-COMP:11604"/>
        <dbReference type="ChEBI" id="CHEBI:15378"/>
        <dbReference type="ChEBI" id="CHEBI:29999"/>
        <dbReference type="ChEBI" id="CHEBI:30616"/>
        <dbReference type="ChEBI" id="CHEBI:83421"/>
        <dbReference type="ChEBI" id="CHEBI:456216"/>
        <dbReference type="EC" id="2.7.11.1"/>
    </reaction>
</comment>
<dbReference type="InterPro" id="IPR050339">
    <property type="entry name" value="CC_SR_Kinase"/>
</dbReference>
<dbReference type="GO" id="GO:0005737">
    <property type="term" value="C:cytoplasm"/>
    <property type="evidence" value="ECO:0007669"/>
    <property type="project" value="TreeGrafter"/>
</dbReference>
<evidence type="ECO:0000313" key="16">
    <source>
        <dbReference type="EMBL" id="KAJ3615652.1"/>
    </source>
</evidence>
<dbReference type="Proteomes" id="UP001168821">
    <property type="component" value="Unassembled WGS sequence"/>
</dbReference>
<comment type="similarity">
    <text evidence="10">Belongs to the protein kinase superfamily. Ser/Thr protein kinase family. GCN2 subfamily.</text>
</comment>
<dbReference type="PROSITE" id="PS00108">
    <property type="entry name" value="PROTEIN_KINASE_ST"/>
    <property type="match status" value="1"/>
</dbReference>
<feature type="binding site" evidence="13">
    <location>
        <position position="203"/>
    </location>
    <ligand>
        <name>ATP</name>
        <dbReference type="ChEBI" id="CHEBI:30616"/>
    </ligand>
</feature>
<name>A0AA38HIL6_9CUCU</name>
<dbReference type="GO" id="GO:0046872">
    <property type="term" value="F:metal ion binding"/>
    <property type="evidence" value="ECO:0007669"/>
    <property type="project" value="UniProtKB-KW"/>
</dbReference>
<evidence type="ECO:0000256" key="13">
    <source>
        <dbReference type="PROSITE-ProRule" id="PRU10141"/>
    </source>
</evidence>
<keyword evidence="7 13" id="KW-0067">ATP-binding</keyword>
<keyword evidence="2 14" id="KW-0723">Serine/threonine-protein kinase</keyword>
<dbReference type="GO" id="GO:0005524">
    <property type="term" value="F:ATP binding"/>
    <property type="evidence" value="ECO:0007669"/>
    <property type="project" value="UniProtKB-UniRule"/>
</dbReference>
<dbReference type="PROSITE" id="PS00107">
    <property type="entry name" value="PROTEIN_KINASE_ATP"/>
    <property type="match status" value="1"/>
</dbReference>
<dbReference type="Gene3D" id="1.10.510.10">
    <property type="entry name" value="Transferase(Phosphotransferase) domain 1"/>
    <property type="match status" value="1"/>
</dbReference>
<dbReference type="PROSITE" id="PS50011">
    <property type="entry name" value="PROTEIN_KINASE_DOM"/>
    <property type="match status" value="1"/>
</dbReference>
<evidence type="ECO:0000256" key="1">
    <source>
        <dbReference type="ARBA" id="ARBA00012513"/>
    </source>
</evidence>
<protein>
    <recommendedName>
        <fullName evidence="1">non-specific serine/threonine protein kinase</fullName>
        <ecNumber evidence="1">2.7.11.1</ecNumber>
    </recommendedName>
</protein>
<sequence>MSDAKLDEFRAPKRCKQLSGLKNLPKPIFGVEKFSKKASNETSLNTTEKFSLYNHKNTQFVQTTDLSTVGGNKNEKLAPQYPRNIIECSSQLTSEKVITLNNQDVILKDVRTTCPRKAISENSAFLSSVFQSTFLPFSLKTPFPKNMVSPKRRRYNSEVRSCSLHLSTIPKSPHKLSTPIGKGSFGHVFKARYKENQQWFAIKRSNKPFGGPGDRQLQMNEVNFLRTLGNHPHCVRYDRAWEENGVLYIQTELCQGGTLQKFLEENINISEDQIWHFITDLTLGLKHIHDNNIVHLDIKPANIFLSFEHDKKLNSSNSSEFFNLKIGDYGIAFDITQKSRFDYQEGDNKYMAPELLAGQFGTPADIFSLGITILEIVGDYELPSAGLNWSKLRNEWQPELPSQYSDSLKNLIAEMMRRDPLKRPTVEAILRHPCVRRALRCRCRRSSTFQAISSAYMCLAEIVRKLPEAFYCSSLFLAKSLFRLSVLDFFCNI</sequence>
<evidence type="ECO:0000256" key="6">
    <source>
        <dbReference type="ARBA" id="ARBA00022777"/>
    </source>
</evidence>
<dbReference type="InterPro" id="IPR017441">
    <property type="entry name" value="Protein_kinase_ATP_BS"/>
</dbReference>
<dbReference type="InterPro" id="IPR008271">
    <property type="entry name" value="Ser/Thr_kinase_AS"/>
</dbReference>
<keyword evidence="17" id="KW-1185">Reference proteome</keyword>
<comment type="caution">
    <text evidence="16">The sequence shown here is derived from an EMBL/GenBank/DDBJ whole genome shotgun (WGS) entry which is preliminary data.</text>
</comment>
<evidence type="ECO:0000259" key="15">
    <source>
        <dbReference type="PROSITE" id="PS50011"/>
    </source>
</evidence>
<keyword evidence="4" id="KW-0479">Metal-binding</keyword>
<keyword evidence="6" id="KW-0418">Kinase</keyword>
<dbReference type="PANTHER" id="PTHR11042:SF183">
    <property type="entry name" value="MEMBRANE-ASSOCIATED TYROSINE- AND THREONINE-SPECIFIC CDC2-INHIBITORY KINASE"/>
    <property type="match status" value="1"/>
</dbReference>
<dbReference type="GO" id="GO:0004674">
    <property type="term" value="F:protein serine/threonine kinase activity"/>
    <property type="evidence" value="ECO:0007669"/>
    <property type="project" value="UniProtKB-KW"/>
</dbReference>
<keyword evidence="9" id="KW-0131">Cell cycle</keyword>
<dbReference type="Gene3D" id="3.30.200.20">
    <property type="entry name" value="Phosphorylase Kinase, domain 1"/>
    <property type="match status" value="1"/>
</dbReference>
<dbReference type="GO" id="GO:0005634">
    <property type="term" value="C:nucleus"/>
    <property type="evidence" value="ECO:0007669"/>
    <property type="project" value="TreeGrafter"/>
</dbReference>
<dbReference type="EMBL" id="JALNTZ010003986">
    <property type="protein sequence ID" value="KAJ3615652.1"/>
    <property type="molecule type" value="Genomic_DNA"/>
</dbReference>
<evidence type="ECO:0000256" key="14">
    <source>
        <dbReference type="RuleBase" id="RU000304"/>
    </source>
</evidence>
<evidence type="ECO:0000256" key="4">
    <source>
        <dbReference type="ARBA" id="ARBA00022723"/>
    </source>
</evidence>
<dbReference type="AlphaFoldDB" id="A0AA38HIL6"/>
<reference evidence="16" key="1">
    <citation type="journal article" date="2023" name="G3 (Bethesda)">
        <title>Whole genome assemblies of Zophobas morio and Tenebrio molitor.</title>
        <authorList>
            <person name="Kaur S."/>
            <person name="Stinson S.A."/>
            <person name="diCenzo G.C."/>
        </authorList>
    </citation>
    <scope>NUCLEOTIDE SEQUENCE</scope>
    <source>
        <strain evidence="16">QUZm001</strain>
    </source>
</reference>
<dbReference type="GO" id="GO:0051321">
    <property type="term" value="P:meiotic cell cycle"/>
    <property type="evidence" value="ECO:0007669"/>
    <property type="project" value="TreeGrafter"/>
</dbReference>
<dbReference type="SMART" id="SM00220">
    <property type="entry name" value="S_TKc"/>
    <property type="match status" value="1"/>
</dbReference>
<evidence type="ECO:0000256" key="8">
    <source>
        <dbReference type="ARBA" id="ARBA00022842"/>
    </source>
</evidence>
<organism evidence="16 17">
    <name type="scientific">Zophobas morio</name>
    <dbReference type="NCBI Taxonomy" id="2755281"/>
    <lineage>
        <taxon>Eukaryota</taxon>
        <taxon>Metazoa</taxon>
        <taxon>Ecdysozoa</taxon>
        <taxon>Arthropoda</taxon>
        <taxon>Hexapoda</taxon>
        <taxon>Insecta</taxon>
        <taxon>Pterygota</taxon>
        <taxon>Neoptera</taxon>
        <taxon>Endopterygota</taxon>
        <taxon>Coleoptera</taxon>
        <taxon>Polyphaga</taxon>
        <taxon>Cucujiformia</taxon>
        <taxon>Tenebrionidae</taxon>
        <taxon>Zophobas</taxon>
    </lineage>
</organism>
<dbReference type="InterPro" id="IPR011009">
    <property type="entry name" value="Kinase-like_dom_sf"/>
</dbReference>
<feature type="domain" description="Protein kinase" evidence="15">
    <location>
        <begin position="174"/>
        <end position="435"/>
    </location>
</feature>
<dbReference type="Pfam" id="PF00069">
    <property type="entry name" value="Pkinase"/>
    <property type="match status" value="1"/>
</dbReference>
<keyword evidence="5 13" id="KW-0547">Nucleotide-binding</keyword>
<evidence type="ECO:0000256" key="5">
    <source>
        <dbReference type="ARBA" id="ARBA00022741"/>
    </source>
</evidence>
<accession>A0AA38HIL6</accession>
<dbReference type="EC" id="2.7.11.1" evidence="1"/>
<dbReference type="InterPro" id="IPR000719">
    <property type="entry name" value="Prot_kinase_dom"/>
</dbReference>
<evidence type="ECO:0000256" key="9">
    <source>
        <dbReference type="ARBA" id="ARBA00023306"/>
    </source>
</evidence>
<keyword evidence="8" id="KW-0460">Magnesium</keyword>
<dbReference type="GO" id="GO:0110031">
    <property type="term" value="P:negative regulation of G2/MI transition of meiotic cell cycle"/>
    <property type="evidence" value="ECO:0007669"/>
    <property type="project" value="TreeGrafter"/>
</dbReference>